<feature type="compositionally biased region" description="Gly residues" evidence="1">
    <location>
        <begin position="153"/>
        <end position="163"/>
    </location>
</feature>
<evidence type="ECO:0000256" key="1">
    <source>
        <dbReference type="SAM" id="MobiDB-lite"/>
    </source>
</evidence>
<reference evidence="2" key="1">
    <citation type="submission" date="2023-03" db="EMBL/GenBank/DDBJ databases">
        <title>Massive genome expansion in bonnet fungi (Mycena s.s.) driven by repeated elements and novel gene families across ecological guilds.</title>
        <authorList>
            <consortium name="Lawrence Berkeley National Laboratory"/>
            <person name="Harder C.B."/>
            <person name="Miyauchi S."/>
            <person name="Viragh M."/>
            <person name="Kuo A."/>
            <person name="Thoen E."/>
            <person name="Andreopoulos B."/>
            <person name="Lu D."/>
            <person name="Skrede I."/>
            <person name="Drula E."/>
            <person name="Henrissat B."/>
            <person name="Morin E."/>
            <person name="Kohler A."/>
            <person name="Barry K."/>
            <person name="LaButti K."/>
            <person name="Morin E."/>
            <person name="Salamov A."/>
            <person name="Lipzen A."/>
            <person name="Mereny Z."/>
            <person name="Hegedus B."/>
            <person name="Baldrian P."/>
            <person name="Stursova M."/>
            <person name="Weitz H."/>
            <person name="Taylor A."/>
            <person name="Grigoriev I.V."/>
            <person name="Nagy L.G."/>
            <person name="Martin F."/>
            <person name="Kauserud H."/>
        </authorList>
    </citation>
    <scope>NUCLEOTIDE SEQUENCE</scope>
    <source>
        <strain evidence="2">CBHHK067</strain>
    </source>
</reference>
<proteinExistence type="predicted"/>
<dbReference type="AlphaFoldDB" id="A0AAD7CVH0"/>
<name>A0AAD7CVH0_MYCRO</name>
<evidence type="ECO:0000313" key="3">
    <source>
        <dbReference type="Proteomes" id="UP001221757"/>
    </source>
</evidence>
<comment type="caution">
    <text evidence="2">The sequence shown here is derived from an EMBL/GenBank/DDBJ whole genome shotgun (WGS) entry which is preliminary data.</text>
</comment>
<protein>
    <submittedName>
        <fullName evidence="2">Uncharacterized protein</fullName>
    </submittedName>
</protein>
<organism evidence="2 3">
    <name type="scientific">Mycena rosella</name>
    <name type="common">Pink bonnet</name>
    <name type="synonym">Agaricus rosellus</name>
    <dbReference type="NCBI Taxonomy" id="1033263"/>
    <lineage>
        <taxon>Eukaryota</taxon>
        <taxon>Fungi</taxon>
        <taxon>Dikarya</taxon>
        <taxon>Basidiomycota</taxon>
        <taxon>Agaricomycotina</taxon>
        <taxon>Agaricomycetes</taxon>
        <taxon>Agaricomycetidae</taxon>
        <taxon>Agaricales</taxon>
        <taxon>Marasmiineae</taxon>
        <taxon>Mycenaceae</taxon>
        <taxon>Mycena</taxon>
    </lineage>
</organism>
<dbReference type="EMBL" id="JARKIE010000220">
    <property type="protein sequence ID" value="KAJ7664810.1"/>
    <property type="molecule type" value="Genomic_DNA"/>
</dbReference>
<sequence length="268" mass="29812">MRSHFNTISRRRAKIKALPVDEQEEYHNRAHESRAKYREMNRRYLQIASWDYRNRKYIEMHELHGHIRYDNYIRKSSLRTLRKKKKLAREQVAAQAVTGNPRSLTGMQFKVPTYSKSRKGGEVIMVQQDGQFQSSGFKGVSRCTRDPDVNGPRGRGAGRAKTGGLGPLIMGSGGLGQPGRIQGVLELEWGATVVIVVLMLEPVLEPQRGGGKDEDKCRIEALAQKELSAEPVNGVEYLLRGGLRMCSSVKGLAALDPGPTMGGGPSRL</sequence>
<gene>
    <name evidence="2" type="ORF">B0H17DRAFT_1143570</name>
</gene>
<feature type="region of interest" description="Disordered" evidence="1">
    <location>
        <begin position="135"/>
        <end position="163"/>
    </location>
</feature>
<evidence type="ECO:0000313" key="2">
    <source>
        <dbReference type="EMBL" id="KAJ7664810.1"/>
    </source>
</evidence>
<accession>A0AAD7CVH0</accession>
<dbReference type="Proteomes" id="UP001221757">
    <property type="component" value="Unassembled WGS sequence"/>
</dbReference>
<keyword evidence="3" id="KW-1185">Reference proteome</keyword>